<protein>
    <recommendedName>
        <fullName evidence="1 8">Acyl-homoserine-lactone synthase</fullName>
        <ecNumber evidence="1 8">2.3.1.184</ecNumber>
    </recommendedName>
    <alternativeName>
        <fullName evidence="8">Autoinducer synthesis protein</fullName>
    </alternativeName>
</protein>
<evidence type="ECO:0000313" key="10">
    <source>
        <dbReference type="Proteomes" id="UP001204621"/>
    </source>
</evidence>
<dbReference type="PROSITE" id="PS51187">
    <property type="entry name" value="AUTOINDUCER_SYNTH_2"/>
    <property type="match status" value="1"/>
</dbReference>
<dbReference type="InterPro" id="IPR016181">
    <property type="entry name" value="Acyl_CoA_acyltransferase"/>
</dbReference>
<dbReference type="Pfam" id="PF00765">
    <property type="entry name" value="Autoind_synth"/>
    <property type="match status" value="1"/>
</dbReference>
<dbReference type="EMBL" id="JANUGU010000001">
    <property type="protein sequence ID" value="MCS0656971.1"/>
    <property type="molecule type" value="Genomic_DNA"/>
</dbReference>
<evidence type="ECO:0000256" key="3">
    <source>
        <dbReference type="ARBA" id="ARBA00022679"/>
    </source>
</evidence>
<keyword evidence="5 7" id="KW-0071">Autoinducer synthesis</keyword>
<comment type="caution">
    <text evidence="9">The sequence shown here is derived from an EMBL/GenBank/DDBJ whole genome shotgun (WGS) entry which is preliminary data.</text>
</comment>
<keyword evidence="3 8" id="KW-0808">Transferase</keyword>
<gene>
    <name evidence="9" type="ORF">NX778_02715</name>
</gene>
<keyword evidence="10" id="KW-1185">Reference proteome</keyword>
<evidence type="ECO:0000256" key="2">
    <source>
        <dbReference type="ARBA" id="ARBA00022654"/>
    </source>
</evidence>
<keyword evidence="2 7" id="KW-0673">Quorum sensing</keyword>
<dbReference type="PROSITE" id="PS00949">
    <property type="entry name" value="AUTOINDUCER_SYNTH_1"/>
    <property type="match status" value="1"/>
</dbReference>
<evidence type="ECO:0000256" key="1">
    <source>
        <dbReference type="ARBA" id="ARBA00012340"/>
    </source>
</evidence>
<sequence length="194" mass="21784">MALQIEIAARREFKSKDLWEMHALRAKVFKGRLGWEVPVLSGMEIDGYDALEPLYMMMREAGGSLRGCWRVLPTEGPYMLKDSFPELLHGAEAPSDPRIYELSRFAIETEDCGPFGFSEITMESIAAIIRYGHEAGLRQYVTVTTTAIERMLRRAGVVTHRLGEPVKIGIETAVALFVEIEPTCEALFDTRLAS</sequence>
<reference evidence="9 10" key="1">
    <citation type="submission" date="2022-08" db="EMBL/GenBank/DDBJ databases">
        <title>Reclassification of Massilia species as members of the genera Telluria, Duganella, Pseudoduganella, Mokoshia gen. nov. and Zemynaea gen. nov. using orthogonal and non-orthogonal genome-based approaches.</title>
        <authorList>
            <person name="Bowman J.P."/>
        </authorList>
    </citation>
    <scope>NUCLEOTIDE SEQUENCE [LARGE SCALE GENOMIC DNA]</scope>
    <source>
        <strain evidence="9 10">JCM 31606</strain>
    </source>
</reference>
<name>A0ABT2CSL6_9BURK</name>
<dbReference type="PANTHER" id="PTHR39322:SF1">
    <property type="entry name" value="ISOVALERYL-HOMOSERINE LACTONE SYNTHASE"/>
    <property type="match status" value="1"/>
</dbReference>
<dbReference type="Gene3D" id="3.40.630.30">
    <property type="match status" value="1"/>
</dbReference>
<dbReference type="InterPro" id="IPR018311">
    <property type="entry name" value="Autoind_synth_CS"/>
</dbReference>
<organism evidence="9 10">
    <name type="scientific">Massilia terrae</name>
    <dbReference type="NCBI Taxonomy" id="1811224"/>
    <lineage>
        <taxon>Bacteria</taxon>
        <taxon>Pseudomonadati</taxon>
        <taxon>Pseudomonadota</taxon>
        <taxon>Betaproteobacteria</taxon>
        <taxon>Burkholderiales</taxon>
        <taxon>Oxalobacteraceae</taxon>
        <taxon>Telluria group</taxon>
        <taxon>Massilia</taxon>
    </lineage>
</organism>
<evidence type="ECO:0000256" key="8">
    <source>
        <dbReference type="RuleBase" id="RU361135"/>
    </source>
</evidence>
<dbReference type="PRINTS" id="PR01549">
    <property type="entry name" value="AUTOINDCRSYN"/>
</dbReference>
<dbReference type="EC" id="2.3.1.184" evidence="1 8"/>
<accession>A0ABT2CSL6</accession>
<evidence type="ECO:0000256" key="4">
    <source>
        <dbReference type="ARBA" id="ARBA00022691"/>
    </source>
</evidence>
<comment type="similarity">
    <text evidence="7 8">Belongs to the autoinducer synthase family.</text>
</comment>
<evidence type="ECO:0000256" key="5">
    <source>
        <dbReference type="ARBA" id="ARBA00022929"/>
    </source>
</evidence>
<dbReference type="Proteomes" id="UP001204621">
    <property type="component" value="Unassembled WGS sequence"/>
</dbReference>
<dbReference type="SUPFAM" id="SSF55729">
    <property type="entry name" value="Acyl-CoA N-acyltransferases (Nat)"/>
    <property type="match status" value="1"/>
</dbReference>
<dbReference type="RefSeq" id="WP_258810139.1">
    <property type="nucleotide sequence ID" value="NZ_JANUGU010000001.1"/>
</dbReference>
<evidence type="ECO:0000256" key="7">
    <source>
        <dbReference type="PROSITE-ProRule" id="PRU00533"/>
    </source>
</evidence>
<comment type="catalytic activity">
    <reaction evidence="6 8">
        <text>a fatty acyl-[ACP] + S-adenosyl-L-methionine = an N-acyl-L-homoserine lactone + S-methyl-5'-thioadenosine + holo-[ACP] + H(+)</text>
        <dbReference type="Rhea" id="RHEA:10096"/>
        <dbReference type="Rhea" id="RHEA-COMP:9685"/>
        <dbReference type="Rhea" id="RHEA-COMP:14125"/>
        <dbReference type="ChEBI" id="CHEBI:15378"/>
        <dbReference type="ChEBI" id="CHEBI:17509"/>
        <dbReference type="ChEBI" id="CHEBI:55474"/>
        <dbReference type="ChEBI" id="CHEBI:59789"/>
        <dbReference type="ChEBI" id="CHEBI:64479"/>
        <dbReference type="ChEBI" id="CHEBI:138651"/>
        <dbReference type="EC" id="2.3.1.184"/>
    </reaction>
</comment>
<proteinExistence type="inferred from homology"/>
<evidence type="ECO:0000256" key="6">
    <source>
        <dbReference type="ARBA" id="ARBA00048576"/>
    </source>
</evidence>
<dbReference type="PANTHER" id="PTHR39322">
    <property type="entry name" value="ACYL-HOMOSERINE-LACTONE SYNTHASE"/>
    <property type="match status" value="1"/>
</dbReference>
<keyword evidence="4 8" id="KW-0949">S-adenosyl-L-methionine</keyword>
<dbReference type="InterPro" id="IPR001690">
    <property type="entry name" value="Autoind_synthase"/>
</dbReference>
<evidence type="ECO:0000313" key="9">
    <source>
        <dbReference type="EMBL" id="MCS0656971.1"/>
    </source>
</evidence>